<proteinExistence type="predicted"/>
<evidence type="ECO:0000313" key="1">
    <source>
        <dbReference type="EMBL" id="AOW07546.1"/>
    </source>
</evidence>
<dbReference type="VEuPathDB" id="FungiDB:YALI0_F22011g"/>
<accession>A0A1D8NPJ0</accession>
<organism evidence="1 2">
    <name type="scientific">Yarrowia lipolytica</name>
    <name type="common">Candida lipolytica</name>
    <dbReference type="NCBI Taxonomy" id="4952"/>
    <lineage>
        <taxon>Eukaryota</taxon>
        <taxon>Fungi</taxon>
        <taxon>Dikarya</taxon>
        <taxon>Ascomycota</taxon>
        <taxon>Saccharomycotina</taxon>
        <taxon>Dipodascomycetes</taxon>
        <taxon>Dipodascales</taxon>
        <taxon>Dipodascales incertae sedis</taxon>
        <taxon>Yarrowia</taxon>
    </lineage>
</organism>
<dbReference type="AlphaFoldDB" id="A0A1D8NPJ0"/>
<dbReference type="Proteomes" id="UP000182444">
    <property type="component" value="Chromosome 1F"/>
</dbReference>
<gene>
    <name evidence="1" type="ORF">YALI1_F29139g</name>
</gene>
<protein>
    <submittedName>
        <fullName evidence="1">Uncharacterized protein</fullName>
    </submittedName>
</protein>
<sequence length="239" mass="27620">MCISPLSMWGSETLKGRKGGLYIYNETALNWWVFLSLSTKQKMFKSTTTVSSIPVSLYQGRTGMVSGKHSRVTLFYIGDGNRDNANLFWSLKQEMLQKHRLFLNGVIALDSQHVGDKDPYMVIQALRERQHPLLQNKTLFVGLGDGKGSDMMVKTAQKHPKLFQCLLITPESVSKTSEKYQLLSFISAASRNVFKVYEKWRRESITVVDREEPEDQQRILTNWSFLNEMKRKYRVKARL</sequence>
<dbReference type="EMBL" id="CP017558">
    <property type="protein sequence ID" value="AOW07546.1"/>
    <property type="molecule type" value="Genomic_DNA"/>
</dbReference>
<evidence type="ECO:0000313" key="2">
    <source>
        <dbReference type="Proteomes" id="UP000182444"/>
    </source>
</evidence>
<dbReference type="GeneID" id="2908839"/>
<dbReference type="VEuPathDB" id="FungiDB:YALI1_F29139g"/>
<dbReference type="RefSeq" id="XP_505732.3">
    <property type="nucleotide sequence ID" value="XM_505732.3"/>
</dbReference>
<name>A0A1D8NPJ0_YARLL</name>
<dbReference type="KEGG" id="yli:2908839"/>
<reference evidence="1 2" key="1">
    <citation type="journal article" date="2016" name="PLoS ONE">
        <title>Sequence Assembly of Yarrowia lipolytica Strain W29/CLIB89 Shows Transposable Element Diversity.</title>
        <authorList>
            <person name="Magnan C."/>
            <person name="Yu J."/>
            <person name="Chang I."/>
            <person name="Jahn E."/>
            <person name="Kanomata Y."/>
            <person name="Wu J."/>
            <person name="Zeller M."/>
            <person name="Oakes M."/>
            <person name="Baldi P."/>
            <person name="Sandmeyer S."/>
        </authorList>
    </citation>
    <scope>NUCLEOTIDE SEQUENCE [LARGE SCALE GENOMIC DNA]</scope>
    <source>
        <strain evidence="2">CLIB89(W29)</strain>
    </source>
</reference>